<gene>
    <name evidence="1" type="ordered locus">Rmar_1587</name>
</gene>
<organism evidence="1 2">
    <name type="scientific">Rhodothermus marinus (strain ATCC 43812 / DSM 4252 / R-10)</name>
    <name type="common">Rhodothermus obamensis</name>
    <dbReference type="NCBI Taxonomy" id="518766"/>
    <lineage>
        <taxon>Bacteria</taxon>
        <taxon>Pseudomonadati</taxon>
        <taxon>Rhodothermota</taxon>
        <taxon>Rhodothermia</taxon>
        <taxon>Rhodothermales</taxon>
        <taxon>Rhodothermaceae</taxon>
        <taxon>Rhodothermus</taxon>
    </lineage>
</organism>
<dbReference type="AlphaFoldDB" id="D0MJ16"/>
<dbReference type="Proteomes" id="UP000002221">
    <property type="component" value="Chromosome"/>
</dbReference>
<protein>
    <recommendedName>
        <fullName evidence="3">Nucleotidyltransferase family protein</fullName>
    </recommendedName>
</protein>
<name>D0MJ16_RHOM4</name>
<evidence type="ECO:0000313" key="1">
    <source>
        <dbReference type="EMBL" id="ACY48474.1"/>
    </source>
</evidence>
<dbReference type="Pfam" id="PF14907">
    <property type="entry name" value="NTP_transf_5"/>
    <property type="match status" value="1"/>
</dbReference>
<sequence>MSNAAQCYLQACLRAYWQGAPMPAPAGLADPAEVARLAVQQGVGPLLYRALKAASPAKVPEVLLAALRPHYLAAVAQAGLQVREVQRLQRAFEAAGVPVLFYKGVVLGRMAYGDPALRPASDIDLLVAASDFARAEAVVLELGYHRDVPHRGMVRRLYLRLQREHPYRTPDRLLMVDLHTGTAPWRFAPQPDVRVLLAEARHVDLEGQAVRTLPVEALLPLLCLHSAKHQWRSLKWMGDVAGLLRHAPGLDWDRVWRVARQWQCQRMVRLGLWLVHEGLGVALPTETLRIVRQDRRVERLARRVLDGIGHPDAWRSFWQRFAFHVQCREHPAARLRYLLLTPLFYTTRPLLGIQH</sequence>
<dbReference type="RefSeq" id="WP_012844085.1">
    <property type="nucleotide sequence ID" value="NC_013501.1"/>
</dbReference>
<evidence type="ECO:0000313" key="2">
    <source>
        <dbReference type="Proteomes" id="UP000002221"/>
    </source>
</evidence>
<reference evidence="1 2" key="1">
    <citation type="journal article" date="2009" name="Stand. Genomic Sci.">
        <title>Complete genome sequence of Rhodothermus marinus type strain (R-10).</title>
        <authorList>
            <person name="Nolan M."/>
            <person name="Tindall B.J."/>
            <person name="Pomrenke H."/>
            <person name="Lapidus A."/>
            <person name="Copeland A."/>
            <person name="Glavina Del Rio T."/>
            <person name="Lucas S."/>
            <person name="Chen F."/>
            <person name="Tice H."/>
            <person name="Cheng J.F."/>
            <person name="Saunders E."/>
            <person name="Han C."/>
            <person name="Bruce D."/>
            <person name="Goodwin L."/>
            <person name="Chain P."/>
            <person name="Pitluck S."/>
            <person name="Ovchinikova G."/>
            <person name="Pati A."/>
            <person name="Ivanova N."/>
            <person name="Mavromatis K."/>
            <person name="Chen A."/>
            <person name="Palaniappan K."/>
            <person name="Land M."/>
            <person name="Hauser L."/>
            <person name="Chang Y.J."/>
            <person name="Jeffries C.D."/>
            <person name="Brettin T."/>
            <person name="Goker M."/>
            <person name="Bristow J."/>
            <person name="Eisen J.A."/>
            <person name="Markowitz V."/>
            <person name="Hugenholtz P."/>
            <person name="Kyrpides N.C."/>
            <person name="Klenk H.P."/>
            <person name="Detter J.C."/>
        </authorList>
    </citation>
    <scope>NUCLEOTIDE SEQUENCE [LARGE SCALE GENOMIC DNA]</scope>
    <source>
        <strain evidence="2">ATCC 43812 / DSM 4252 / R-10</strain>
    </source>
</reference>
<dbReference type="HOGENOM" id="CLU_036186_0_0_10"/>
<evidence type="ECO:0008006" key="3">
    <source>
        <dbReference type="Google" id="ProtNLM"/>
    </source>
</evidence>
<dbReference type="KEGG" id="rmr:Rmar_1587"/>
<dbReference type="eggNOG" id="COG1216">
    <property type="taxonomic scope" value="Bacteria"/>
</dbReference>
<dbReference type="InterPro" id="IPR039498">
    <property type="entry name" value="NTP_transf_5"/>
</dbReference>
<dbReference type="Gene3D" id="3.30.460.40">
    <property type="match status" value="1"/>
</dbReference>
<accession>D0MJ16</accession>
<dbReference type="STRING" id="518766.Rmar_1587"/>
<proteinExistence type="predicted"/>
<keyword evidence="2" id="KW-1185">Reference proteome</keyword>
<dbReference type="EMBL" id="CP001807">
    <property type="protein sequence ID" value="ACY48474.1"/>
    <property type="molecule type" value="Genomic_DNA"/>
</dbReference>
<dbReference type="OrthoDB" id="637487at2"/>